<evidence type="ECO:0000313" key="2">
    <source>
        <dbReference type="Proteomes" id="UP000193920"/>
    </source>
</evidence>
<comment type="caution">
    <text evidence="1">The sequence shown here is derived from an EMBL/GenBank/DDBJ whole genome shotgun (WGS) entry which is preliminary data.</text>
</comment>
<protein>
    <submittedName>
        <fullName evidence="1">Uncharacterized protein</fullName>
    </submittedName>
</protein>
<gene>
    <name evidence="1" type="ORF">LY90DRAFT_17065</name>
</gene>
<dbReference type="AlphaFoldDB" id="A0A1Y2FE81"/>
<evidence type="ECO:0000313" key="1">
    <source>
        <dbReference type="EMBL" id="ORY81145.1"/>
    </source>
</evidence>
<proteinExistence type="predicted"/>
<accession>A0A1Y2FE81</accession>
<dbReference type="Proteomes" id="UP000193920">
    <property type="component" value="Unassembled WGS sequence"/>
</dbReference>
<reference evidence="1 2" key="1">
    <citation type="submission" date="2016-08" db="EMBL/GenBank/DDBJ databases">
        <title>A Parts List for Fungal Cellulosomes Revealed by Comparative Genomics.</title>
        <authorList>
            <consortium name="DOE Joint Genome Institute"/>
            <person name="Haitjema C.H."/>
            <person name="Gilmore S.P."/>
            <person name="Henske J.K."/>
            <person name="Solomon K.V."/>
            <person name="De Groot R."/>
            <person name="Kuo A."/>
            <person name="Mondo S.J."/>
            <person name="Salamov A.A."/>
            <person name="Labutti K."/>
            <person name="Zhao Z."/>
            <person name="Chiniquy J."/>
            <person name="Barry K."/>
            <person name="Brewer H.M."/>
            <person name="Purvine S.O."/>
            <person name="Wright A.T."/>
            <person name="Boxma B."/>
            <person name="Van Alen T."/>
            <person name="Hackstein J.H."/>
            <person name="Baker S.E."/>
            <person name="Grigoriev I.V."/>
            <person name="O'Malley M.A."/>
        </authorList>
    </citation>
    <scope>NUCLEOTIDE SEQUENCE [LARGE SCALE GENOMIC DNA]</scope>
    <source>
        <strain evidence="1 2">G1</strain>
    </source>
</reference>
<organism evidence="1 2">
    <name type="scientific">Neocallimastix californiae</name>
    <dbReference type="NCBI Taxonomy" id="1754190"/>
    <lineage>
        <taxon>Eukaryota</taxon>
        <taxon>Fungi</taxon>
        <taxon>Fungi incertae sedis</taxon>
        <taxon>Chytridiomycota</taxon>
        <taxon>Chytridiomycota incertae sedis</taxon>
        <taxon>Neocallimastigomycetes</taxon>
        <taxon>Neocallimastigales</taxon>
        <taxon>Neocallimastigaceae</taxon>
        <taxon>Neocallimastix</taxon>
    </lineage>
</organism>
<dbReference type="OrthoDB" id="10619370at2759"/>
<sequence length="146" mass="17555">MCFGGNKYNDNHMTTKNIGITINKSNKEEHKDYEKEFKKYYLKQYITNNVIEQLTEISLHPPLRWYCPNKNCYFSNNSFNTPLHEKLIDNDKILFTCPKCNLKLYPCQNCLHFVNFEKKSKLDNIGYRCKKCGWLSITRKLMRYFI</sequence>
<name>A0A1Y2FE81_9FUNG</name>
<keyword evidence="2" id="KW-1185">Reference proteome</keyword>
<dbReference type="EMBL" id="MCOG01000011">
    <property type="protein sequence ID" value="ORY81145.1"/>
    <property type="molecule type" value="Genomic_DNA"/>
</dbReference>